<feature type="binding site" evidence="4">
    <location>
        <position position="270"/>
    </location>
    <ligand>
        <name>cyanocob(III)alamin</name>
        <dbReference type="ChEBI" id="CHEBI:17439"/>
    </ligand>
</feature>
<feature type="chain" id="PRO_5015085804" evidence="6">
    <location>
        <begin position="20"/>
        <end position="416"/>
    </location>
</feature>
<keyword evidence="5" id="KW-1015">Disulfide bond</keyword>
<dbReference type="InterPro" id="IPR002157">
    <property type="entry name" value="Cbl-bd_prot"/>
</dbReference>
<feature type="binding site" evidence="4">
    <location>
        <position position="394"/>
    </location>
    <ligand>
        <name>cyanocob(III)alamin</name>
        <dbReference type="ChEBI" id="CHEBI:17439"/>
    </ligand>
</feature>
<keyword evidence="2" id="KW-0964">Secreted</keyword>
<feature type="domain" description="Transcobalamin-like C-terminal" evidence="7">
    <location>
        <begin position="338"/>
        <end position="415"/>
    </location>
</feature>
<evidence type="ECO:0000256" key="1">
    <source>
        <dbReference type="ARBA" id="ARBA00004613"/>
    </source>
</evidence>
<keyword evidence="3 6" id="KW-0732">Signal</keyword>
<feature type="disulfide bond" evidence="5">
    <location>
        <begin position="153"/>
        <end position="189"/>
    </location>
</feature>
<evidence type="ECO:0000256" key="4">
    <source>
        <dbReference type="PIRSR" id="PIRSR602157-1"/>
    </source>
</evidence>
<protein>
    <submittedName>
        <fullName evidence="9">Transcobalamin-2-like isoform X1</fullName>
    </submittedName>
    <submittedName>
        <fullName evidence="10">Transcobalamin-2-like isoform X2</fullName>
    </submittedName>
</protein>
<dbReference type="GO" id="GO:0031419">
    <property type="term" value="F:cobalamin binding"/>
    <property type="evidence" value="ECO:0007669"/>
    <property type="project" value="InterPro"/>
</dbReference>
<dbReference type="InterPro" id="IPR008930">
    <property type="entry name" value="Terpenoid_cyclase/PrenylTrfase"/>
</dbReference>
<comment type="subcellular location">
    <subcellularLocation>
        <location evidence="1">Secreted</location>
    </subcellularLocation>
</comment>
<sequence>MRGFYALLCTLGFTIFCPSDIDKAREKGIRWLLKDRNEDWGWGMRSEAEAIIALQLAGGDCWYNPKRPSTVASVKEMNLVLLAAISNYPGLDTAAWFGGKLGQFINGLVSTCQDPANFYDHNLIELLMNQMNNFPKYYFNQNFAYSWAVLALCNSGAINETYYERLVDGAGNYTFGVDEAAISVIALSCVRNRTGAADVIPAINTGIQYILSNIKPDGSFGNQYTTGLAVQALYADNKSSRKQIKKKAQLTLVAHQQPDGSFGGVTAANQVLPALAGKLYADLGDIKICQKAPPPVTTTQAPPTTTTTPTQLTFTIQVVANIEGHSENQSYYVTVPIGSSLYDSMEILQKRVSDFSFKAKDTSLGHYITEINGISEDPDKRTYWQILRAPDTPLQVGVDGYIPKPRDVIIFRLSKY</sequence>
<evidence type="ECO:0000256" key="3">
    <source>
        <dbReference type="ARBA" id="ARBA00022729"/>
    </source>
</evidence>
<evidence type="ECO:0000313" key="10">
    <source>
        <dbReference type="RefSeq" id="XP_023930440.1"/>
    </source>
</evidence>
<dbReference type="Pfam" id="PF14478">
    <property type="entry name" value="DUF4430"/>
    <property type="match status" value="1"/>
</dbReference>
<accession>A0A2R2MJP9</accession>
<evidence type="ECO:0000313" key="8">
    <source>
        <dbReference type="Proteomes" id="UP000085678"/>
    </source>
</evidence>
<name>A0A2R2MJP9_LINAN</name>
<feature type="binding site" evidence="4">
    <location>
        <position position="178"/>
    </location>
    <ligand>
        <name>cyanocob(III)alamin</name>
        <dbReference type="ChEBI" id="CHEBI:17439"/>
    </ligand>
</feature>
<dbReference type="InterPro" id="IPR051588">
    <property type="entry name" value="Cobalamin_Transport"/>
</dbReference>
<evidence type="ECO:0000256" key="6">
    <source>
        <dbReference type="SAM" id="SignalP"/>
    </source>
</evidence>
<dbReference type="AlphaFoldDB" id="A0A2R2MJP9"/>
<evidence type="ECO:0000313" key="9">
    <source>
        <dbReference type="RefSeq" id="XP_023930434.1"/>
    </source>
</evidence>
<dbReference type="PANTHER" id="PTHR10559:SF18">
    <property type="entry name" value="TRANSCOBALAMIN II"/>
    <property type="match status" value="1"/>
</dbReference>
<feature type="binding site" evidence="4">
    <location>
        <position position="416"/>
    </location>
    <ligand>
        <name>cyanocob(III)alamin</name>
        <dbReference type="ChEBI" id="CHEBI:17439"/>
    </ligand>
</feature>
<dbReference type="KEGG" id="lak:106151448"/>
<dbReference type="Pfam" id="PF01122">
    <property type="entry name" value="Cobalamin_bind"/>
    <property type="match status" value="1"/>
</dbReference>
<gene>
    <name evidence="9 10" type="primary">LOC106151448</name>
</gene>
<dbReference type="Gene3D" id="1.50.10.20">
    <property type="match status" value="1"/>
</dbReference>
<dbReference type="RefSeq" id="XP_023930434.1">
    <property type="nucleotide sequence ID" value="XM_024074666.1"/>
</dbReference>
<dbReference type="GO" id="GO:0005615">
    <property type="term" value="C:extracellular space"/>
    <property type="evidence" value="ECO:0007669"/>
    <property type="project" value="TreeGrafter"/>
</dbReference>
<feature type="binding site" evidence="4">
    <location>
        <position position="222"/>
    </location>
    <ligand>
        <name>cyanocob(III)alamin</name>
        <dbReference type="ChEBI" id="CHEBI:17439"/>
    </ligand>
</feature>
<organism evidence="8 9">
    <name type="scientific">Lingula anatina</name>
    <name type="common">Brachiopod</name>
    <name type="synonym">Lingula unguis</name>
    <dbReference type="NCBI Taxonomy" id="7574"/>
    <lineage>
        <taxon>Eukaryota</taxon>
        <taxon>Metazoa</taxon>
        <taxon>Spiralia</taxon>
        <taxon>Lophotrochozoa</taxon>
        <taxon>Brachiopoda</taxon>
        <taxon>Linguliformea</taxon>
        <taxon>Lingulata</taxon>
        <taxon>Lingulida</taxon>
        <taxon>Linguloidea</taxon>
        <taxon>Lingulidae</taxon>
        <taxon>Lingula</taxon>
    </lineage>
</organism>
<evidence type="ECO:0000256" key="5">
    <source>
        <dbReference type="PIRSR" id="PIRSR602157-2"/>
    </source>
</evidence>
<dbReference type="Proteomes" id="UP000085678">
    <property type="component" value="Unplaced"/>
</dbReference>
<keyword evidence="8" id="KW-1185">Reference proteome</keyword>
<proteinExistence type="predicted"/>
<dbReference type="InterPro" id="IPR027954">
    <property type="entry name" value="Transcobalamin-like_C"/>
</dbReference>
<dbReference type="SUPFAM" id="SSF48239">
    <property type="entry name" value="Terpenoid cyclases/Protein prenyltransferases"/>
    <property type="match status" value="1"/>
</dbReference>
<feature type="signal peptide" evidence="6">
    <location>
        <begin position="1"/>
        <end position="19"/>
    </location>
</feature>
<keyword evidence="4" id="KW-0170">Cobalt</keyword>
<dbReference type="GeneID" id="106151448"/>
<evidence type="ECO:0000259" key="7">
    <source>
        <dbReference type="Pfam" id="PF14478"/>
    </source>
</evidence>
<dbReference type="OrthoDB" id="9440006at2759"/>
<feature type="binding site" evidence="4">
    <location>
        <begin position="367"/>
        <end position="368"/>
    </location>
    <ligand>
        <name>cyanocob(III)alamin</name>
        <dbReference type="ChEBI" id="CHEBI:17439"/>
    </ligand>
</feature>
<dbReference type="Gene3D" id="2.170.130.30">
    <property type="match status" value="1"/>
</dbReference>
<dbReference type="GO" id="GO:0015889">
    <property type="term" value="P:cobalamin transport"/>
    <property type="evidence" value="ECO:0007669"/>
    <property type="project" value="InterPro"/>
</dbReference>
<evidence type="ECO:0000256" key="2">
    <source>
        <dbReference type="ARBA" id="ARBA00022525"/>
    </source>
</evidence>
<reference evidence="9 10" key="1">
    <citation type="submission" date="2025-04" db="UniProtKB">
        <authorList>
            <consortium name="RefSeq"/>
        </authorList>
    </citation>
    <scope>IDENTIFICATION</scope>
    <source>
        <tissue evidence="9 10">Gonads</tissue>
    </source>
</reference>
<dbReference type="PANTHER" id="PTHR10559">
    <property type="entry name" value="TRANSCOBALAMIN-1/GASTRIC INTRINSIC FACTOR"/>
    <property type="match status" value="1"/>
</dbReference>
<dbReference type="RefSeq" id="XP_023930440.1">
    <property type="nucleotide sequence ID" value="XM_024074672.1"/>
</dbReference>